<evidence type="ECO:0000256" key="1">
    <source>
        <dbReference type="SAM" id="SignalP"/>
    </source>
</evidence>
<evidence type="ECO:0008006" key="4">
    <source>
        <dbReference type="Google" id="ProtNLM"/>
    </source>
</evidence>
<dbReference type="SUPFAM" id="SSF52047">
    <property type="entry name" value="RNI-like"/>
    <property type="match status" value="1"/>
</dbReference>
<name>A0A9W9C4J7_9PLEO</name>
<organism evidence="2 3">
    <name type="scientific">Didymella glomerata</name>
    <dbReference type="NCBI Taxonomy" id="749621"/>
    <lineage>
        <taxon>Eukaryota</taxon>
        <taxon>Fungi</taxon>
        <taxon>Dikarya</taxon>
        <taxon>Ascomycota</taxon>
        <taxon>Pezizomycotina</taxon>
        <taxon>Dothideomycetes</taxon>
        <taxon>Pleosporomycetidae</taxon>
        <taxon>Pleosporales</taxon>
        <taxon>Pleosporineae</taxon>
        <taxon>Didymellaceae</taxon>
        <taxon>Didymella</taxon>
    </lineage>
</organism>
<evidence type="ECO:0000313" key="3">
    <source>
        <dbReference type="Proteomes" id="UP001140562"/>
    </source>
</evidence>
<accession>A0A9W9C4J7</accession>
<keyword evidence="3" id="KW-1185">Reference proteome</keyword>
<dbReference type="AlphaFoldDB" id="A0A9W9C4J7"/>
<dbReference type="EMBL" id="JAPEUV010000003">
    <property type="protein sequence ID" value="KAJ4343204.1"/>
    <property type="molecule type" value="Genomic_DNA"/>
</dbReference>
<comment type="caution">
    <text evidence="2">The sequence shown here is derived from an EMBL/GenBank/DDBJ whole genome shotgun (WGS) entry which is preliminary data.</text>
</comment>
<reference evidence="2" key="1">
    <citation type="submission" date="2022-10" db="EMBL/GenBank/DDBJ databases">
        <title>Tapping the CABI collections for fungal endophytes: first genome assemblies for Collariella, Neodidymelliopsis, Ascochyta clinopodiicola, Didymella pomorum, Didymosphaeria variabile, Neocosmospora piperis and Neocucurbitaria cava.</title>
        <authorList>
            <person name="Hill R."/>
        </authorList>
    </citation>
    <scope>NUCLEOTIDE SEQUENCE</scope>
    <source>
        <strain evidence="2">IMI 360193</strain>
    </source>
</reference>
<proteinExistence type="predicted"/>
<dbReference type="InterPro" id="IPR032675">
    <property type="entry name" value="LRR_dom_sf"/>
</dbReference>
<dbReference type="OrthoDB" id="3556572at2759"/>
<evidence type="ECO:0000313" key="2">
    <source>
        <dbReference type="EMBL" id="KAJ4343204.1"/>
    </source>
</evidence>
<gene>
    <name evidence="2" type="ORF">N0V87_000426</name>
</gene>
<dbReference type="Proteomes" id="UP001140562">
    <property type="component" value="Unassembled WGS sequence"/>
</dbReference>
<feature type="chain" id="PRO_5040717987" description="F-box domain-containing protein" evidence="1">
    <location>
        <begin position="22"/>
        <end position="359"/>
    </location>
</feature>
<sequence>MAVRPSSNLLHLPLVIIRILAEELYETDRKAFSNFRLVCKSCSNASEYLLFRTVVIDHGTKLGSTQFTTLADRLKDGNDTIRGHVRHLRIGPFEDEDNFDPKLWSVVHDFLRSINRLQTLTWNMSCMPLPAMLTLFNEKHSSARLYVTLRNRKFLEHDALFSNQESCDLRTFAPSWGQLQRLDLQGCRPHQLFASLTNHVPNLKYLKFYLSAGGGFSNSDLPVLAAFIGSTPVLHTLDFGAEYIETLTEILRVILQNLHGSLRSLKISHTMPDYSGPIDFRPGMLYWEPEHYLEVLDLTPGLEHFDAQIAGQTLSGNWEGEKARADAEKKWKSAKKNGIKGLKKSMKSQRSRRTQRSVW</sequence>
<dbReference type="Gene3D" id="3.80.10.10">
    <property type="entry name" value="Ribonuclease Inhibitor"/>
    <property type="match status" value="1"/>
</dbReference>
<protein>
    <recommendedName>
        <fullName evidence="4">F-box domain-containing protein</fullName>
    </recommendedName>
</protein>
<feature type="signal peptide" evidence="1">
    <location>
        <begin position="1"/>
        <end position="21"/>
    </location>
</feature>
<keyword evidence="1" id="KW-0732">Signal</keyword>